<dbReference type="Gene3D" id="3.30.565.10">
    <property type="entry name" value="Histidine kinase-like ATPase, C-terminal domain"/>
    <property type="match status" value="1"/>
</dbReference>
<dbReference type="InterPro" id="IPR050736">
    <property type="entry name" value="Sensor_HK_Regulatory"/>
</dbReference>
<dbReference type="InterPro" id="IPR004358">
    <property type="entry name" value="Sig_transdc_His_kin-like_C"/>
</dbReference>
<keyword evidence="7" id="KW-0067">ATP-binding</keyword>
<dbReference type="SMART" id="SM00448">
    <property type="entry name" value="REC"/>
    <property type="match status" value="1"/>
</dbReference>
<dbReference type="InterPro" id="IPR001789">
    <property type="entry name" value="Sig_transdc_resp-reg_receiver"/>
</dbReference>
<evidence type="ECO:0000256" key="8">
    <source>
        <dbReference type="ARBA" id="ARBA00023012"/>
    </source>
</evidence>
<proteinExistence type="predicted"/>
<dbReference type="SMART" id="SM00388">
    <property type="entry name" value="HisKA"/>
    <property type="match status" value="1"/>
</dbReference>
<dbReference type="InterPro" id="IPR003661">
    <property type="entry name" value="HisK_dim/P_dom"/>
</dbReference>
<evidence type="ECO:0000256" key="3">
    <source>
        <dbReference type="ARBA" id="ARBA00022553"/>
    </source>
</evidence>
<protein>
    <recommendedName>
        <fullName evidence="2">histidine kinase</fullName>
        <ecNumber evidence="2">2.7.13.3</ecNumber>
    </recommendedName>
</protein>
<dbReference type="PANTHER" id="PTHR43711">
    <property type="entry name" value="TWO-COMPONENT HISTIDINE KINASE"/>
    <property type="match status" value="1"/>
</dbReference>
<evidence type="ECO:0000256" key="4">
    <source>
        <dbReference type="ARBA" id="ARBA00022679"/>
    </source>
</evidence>
<dbReference type="AlphaFoldDB" id="A0A3S1C7I5"/>
<dbReference type="InterPro" id="IPR003594">
    <property type="entry name" value="HATPase_dom"/>
</dbReference>
<evidence type="ECO:0000256" key="9">
    <source>
        <dbReference type="PROSITE-ProRule" id="PRU00169"/>
    </source>
</evidence>
<dbReference type="Gene3D" id="1.10.287.130">
    <property type="match status" value="1"/>
</dbReference>
<evidence type="ECO:0000256" key="5">
    <source>
        <dbReference type="ARBA" id="ARBA00022741"/>
    </source>
</evidence>
<dbReference type="Pfam" id="PF00512">
    <property type="entry name" value="HisKA"/>
    <property type="match status" value="1"/>
</dbReference>
<evidence type="ECO:0000256" key="1">
    <source>
        <dbReference type="ARBA" id="ARBA00000085"/>
    </source>
</evidence>
<dbReference type="RefSeq" id="WP_127084590.1">
    <property type="nucleotide sequence ID" value="NZ_RSCL01000018.1"/>
</dbReference>
<dbReference type="PANTHER" id="PTHR43711:SF26">
    <property type="entry name" value="SENSOR HISTIDINE KINASE RCSC"/>
    <property type="match status" value="1"/>
</dbReference>
<dbReference type="Gene3D" id="3.40.50.2300">
    <property type="match status" value="1"/>
</dbReference>
<evidence type="ECO:0000256" key="2">
    <source>
        <dbReference type="ARBA" id="ARBA00012438"/>
    </source>
</evidence>
<dbReference type="SMART" id="SM00387">
    <property type="entry name" value="HATPase_c"/>
    <property type="match status" value="1"/>
</dbReference>
<dbReference type="GO" id="GO:0000155">
    <property type="term" value="F:phosphorelay sensor kinase activity"/>
    <property type="evidence" value="ECO:0007669"/>
    <property type="project" value="InterPro"/>
</dbReference>
<comment type="catalytic activity">
    <reaction evidence="1">
        <text>ATP + protein L-histidine = ADP + protein N-phospho-L-histidine.</text>
        <dbReference type="EC" id="2.7.13.3"/>
    </reaction>
</comment>
<dbReference type="Pfam" id="PF00072">
    <property type="entry name" value="Response_reg"/>
    <property type="match status" value="1"/>
</dbReference>
<dbReference type="PROSITE" id="PS50110">
    <property type="entry name" value="RESPONSE_REGULATORY"/>
    <property type="match status" value="1"/>
</dbReference>
<keyword evidence="6" id="KW-0418">Kinase</keyword>
<dbReference type="InterPro" id="IPR036890">
    <property type="entry name" value="HATPase_C_sf"/>
</dbReference>
<dbReference type="CDD" id="cd00156">
    <property type="entry name" value="REC"/>
    <property type="match status" value="1"/>
</dbReference>
<evidence type="ECO:0000256" key="7">
    <source>
        <dbReference type="ARBA" id="ARBA00022840"/>
    </source>
</evidence>
<dbReference type="InterPro" id="IPR005467">
    <property type="entry name" value="His_kinase_dom"/>
</dbReference>
<reference evidence="13" key="2">
    <citation type="journal article" date="2019" name="Genome Biol. Evol.">
        <title>Day and night: Metabolic profiles and evolutionary relationships of six axenic non-marine cyanobacteria.</title>
        <authorList>
            <person name="Will S.E."/>
            <person name="Henke P."/>
            <person name="Boedeker C."/>
            <person name="Huang S."/>
            <person name="Brinkmann H."/>
            <person name="Rohde M."/>
            <person name="Jarek M."/>
            <person name="Friedl T."/>
            <person name="Seufert S."/>
            <person name="Schumacher M."/>
            <person name="Overmann J."/>
            <person name="Neumann-Schaal M."/>
            <person name="Petersen J."/>
        </authorList>
    </citation>
    <scope>NUCLEOTIDE SEQUENCE [LARGE SCALE GENOMIC DNA]</scope>
    <source>
        <strain evidence="13">PCC 7102</strain>
    </source>
</reference>
<keyword evidence="3 9" id="KW-0597">Phosphoprotein</keyword>
<dbReference type="FunFam" id="3.30.565.10:FF:000037">
    <property type="entry name" value="Hybrid sensor histidine kinase/response regulator"/>
    <property type="match status" value="1"/>
</dbReference>
<dbReference type="Pfam" id="PF02518">
    <property type="entry name" value="HATPase_c"/>
    <property type="match status" value="1"/>
</dbReference>
<evidence type="ECO:0000256" key="6">
    <source>
        <dbReference type="ARBA" id="ARBA00022777"/>
    </source>
</evidence>
<dbReference type="Proteomes" id="UP000271624">
    <property type="component" value="Unassembled WGS sequence"/>
</dbReference>
<keyword evidence="10" id="KW-0175">Coiled coil</keyword>
<dbReference type="SUPFAM" id="SSF55874">
    <property type="entry name" value="ATPase domain of HSP90 chaperone/DNA topoisomerase II/histidine kinase"/>
    <property type="match status" value="1"/>
</dbReference>
<dbReference type="CDD" id="cd00075">
    <property type="entry name" value="HATPase"/>
    <property type="match status" value="1"/>
</dbReference>
<dbReference type="EC" id="2.7.13.3" evidence="2"/>
<evidence type="ECO:0000256" key="10">
    <source>
        <dbReference type="SAM" id="Coils"/>
    </source>
</evidence>
<dbReference type="InterPro" id="IPR011006">
    <property type="entry name" value="CheY-like_superfamily"/>
</dbReference>
<organism evidence="13 14">
    <name type="scientific">Dulcicalothrix desertica PCC 7102</name>
    <dbReference type="NCBI Taxonomy" id="232991"/>
    <lineage>
        <taxon>Bacteria</taxon>
        <taxon>Bacillati</taxon>
        <taxon>Cyanobacteriota</taxon>
        <taxon>Cyanophyceae</taxon>
        <taxon>Nostocales</taxon>
        <taxon>Calotrichaceae</taxon>
        <taxon>Dulcicalothrix</taxon>
    </lineage>
</organism>
<comment type="caution">
    <text evidence="13">The sequence shown here is derived from an EMBL/GenBank/DDBJ whole genome shotgun (WGS) entry which is preliminary data.</text>
</comment>
<evidence type="ECO:0000313" key="14">
    <source>
        <dbReference type="Proteomes" id="UP000271624"/>
    </source>
</evidence>
<name>A0A3S1C7I5_9CYAN</name>
<keyword evidence="5" id="KW-0547">Nucleotide-binding</keyword>
<feature type="modified residue" description="4-aspartylphosphate" evidence="9">
    <location>
        <position position="61"/>
    </location>
</feature>
<keyword evidence="14" id="KW-1185">Reference proteome</keyword>
<dbReference type="EMBL" id="RSCL01000018">
    <property type="protein sequence ID" value="RUT01767.1"/>
    <property type="molecule type" value="Genomic_DNA"/>
</dbReference>
<reference evidence="13" key="1">
    <citation type="submission" date="2018-12" db="EMBL/GenBank/DDBJ databases">
        <authorList>
            <person name="Will S."/>
            <person name="Neumann-Schaal M."/>
            <person name="Henke P."/>
        </authorList>
    </citation>
    <scope>NUCLEOTIDE SEQUENCE</scope>
    <source>
        <strain evidence="13">PCC 7102</strain>
    </source>
</reference>
<dbReference type="PRINTS" id="PR00344">
    <property type="entry name" value="BCTRLSENSOR"/>
</dbReference>
<gene>
    <name evidence="13" type="ORF">DSM106972_063900</name>
</gene>
<keyword evidence="8" id="KW-0902">Two-component regulatory system</keyword>
<evidence type="ECO:0000313" key="13">
    <source>
        <dbReference type="EMBL" id="RUT01767.1"/>
    </source>
</evidence>
<feature type="domain" description="Response regulatory" evidence="12">
    <location>
        <begin position="3"/>
        <end position="126"/>
    </location>
</feature>
<evidence type="ECO:0000259" key="12">
    <source>
        <dbReference type="PROSITE" id="PS50110"/>
    </source>
</evidence>
<dbReference type="GO" id="GO:0005524">
    <property type="term" value="F:ATP binding"/>
    <property type="evidence" value="ECO:0007669"/>
    <property type="project" value="UniProtKB-KW"/>
</dbReference>
<dbReference type="SUPFAM" id="SSF52172">
    <property type="entry name" value="CheY-like"/>
    <property type="match status" value="1"/>
</dbReference>
<keyword evidence="4" id="KW-0808">Transferase</keyword>
<feature type="coiled-coil region" evidence="10">
    <location>
        <begin position="194"/>
        <end position="221"/>
    </location>
</feature>
<evidence type="ECO:0000259" key="11">
    <source>
        <dbReference type="PROSITE" id="PS50109"/>
    </source>
</evidence>
<dbReference type="CDD" id="cd00082">
    <property type="entry name" value="HisKA"/>
    <property type="match status" value="1"/>
</dbReference>
<accession>A0A3S1C7I5</accession>
<feature type="domain" description="Histidine kinase" evidence="11">
    <location>
        <begin position="163"/>
        <end position="379"/>
    </location>
</feature>
<sequence length="381" mass="43071">MIHVLLVEDSPTDAELIQEVLEYTHQAKWHVSHVERLSEAIELCTLKLSQSQHKFDIVILDLRLPDSTGLDTVKGFRFKVPNIPIIVLTGTNDEQLGLQAMVEGAQDYLVKNEISTKQLLRAVRYAIERGLILNQIQQSELNTREALVKEQELNQVKSQFISMISHEFRTPMSTIRASVDLIQLYSDEITSEQNSRYLKRIENAIEQMLKLLDEILFIQRNEVGRVKFRPQPINLDVFCQEIIDVMQLSVSQEHHIVFTASGDYSQAEMDEELLSCIVTNLLSNAVKYSPKNSNIYFTLNGQNDTVVFQIQDQGIGIPESDQNHLFENFYRASNVRGIQGTGLGLAIVKRCVELHQGSIKITSAVGAGTTVVVTLPLYSES</sequence>
<dbReference type="PROSITE" id="PS50109">
    <property type="entry name" value="HIS_KIN"/>
    <property type="match status" value="1"/>
</dbReference>
<dbReference type="OrthoDB" id="9813151at2"/>